<evidence type="ECO:0000313" key="2">
    <source>
        <dbReference type="EMBL" id="SPZ92056.1"/>
    </source>
</evidence>
<dbReference type="InterPro" id="IPR029032">
    <property type="entry name" value="AhpD-like"/>
</dbReference>
<protein>
    <submittedName>
        <fullName evidence="2">Argininosuccinate synthase</fullName>
    </submittedName>
</protein>
<dbReference type="EMBL" id="UAUU01000011">
    <property type="protein sequence ID" value="SPZ92056.1"/>
    <property type="molecule type" value="Genomic_DNA"/>
</dbReference>
<dbReference type="PANTHER" id="PTHR34846">
    <property type="entry name" value="4-CARBOXYMUCONOLACTONE DECARBOXYLASE FAMILY PROTEIN (AFU_ORTHOLOGUE AFUA_6G11590)"/>
    <property type="match status" value="1"/>
</dbReference>
<sequence>MKQRINFFAKGQNAMKSMYGIGTYLSKCSIEQELLHLIYFRVSQINGCAYCLDMHSKDLLATGDQPQRLFLLDAWREAPLYSERERAGLEWAEAVTKITHGDVSDEVYAKATAIFSEEELIDLTLAITAINSYNRINISFRTQAGSYKVGQHKVQPTS</sequence>
<evidence type="ECO:0000313" key="3">
    <source>
        <dbReference type="Proteomes" id="UP000251241"/>
    </source>
</evidence>
<dbReference type="GeneID" id="97182124"/>
<dbReference type="Pfam" id="PF02627">
    <property type="entry name" value="CMD"/>
    <property type="match status" value="1"/>
</dbReference>
<dbReference type="InterPro" id="IPR004675">
    <property type="entry name" value="AhpD_core"/>
</dbReference>
<proteinExistence type="predicted"/>
<dbReference type="Proteomes" id="UP000251241">
    <property type="component" value="Unassembled WGS sequence"/>
</dbReference>
<gene>
    <name evidence="2" type="ORF">NCTC11343_04110</name>
</gene>
<organism evidence="2 3">
    <name type="scientific">Sphingobacterium multivorum</name>
    <dbReference type="NCBI Taxonomy" id="28454"/>
    <lineage>
        <taxon>Bacteria</taxon>
        <taxon>Pseudomonadati</taxon>
        <taxon>Bacteroidota</taxon>
        <taxon>Sphingobacteriia</taxon>
        <taxon>Sphingobacteriales</taxon>
        <taxon>Sphingobacteriaceae</taxon>
        <taxon>Sphingobacterium</taxon>
    </lineage>
</organism>
<evidence type="ECO:0000259" key="1">
    <source>
        <dbReference type="Pfam" id="PF02627"/>
    </source>
</evidence>
<reference evidence="2 3" key="1">
    <citation type="submission" date="2018-06" db="EMBL/GenBank/DDBJ databases">
        <authorList>
            <consortium name="Pathogen Informatics"/>
            <person name="Doyle S."/>
        </authorList>
    </citation>
    <scope>NUCLEOTIDE SEQUENCE [LARGE SCALE GENOMIC DNA]</scope>
    <source>
        <strain evidence="2 3">NCTC11343</strain>
    </source>
</reference>
<dbReference type="AlphaFoldDB" id="A0A2X2JIQ8"/>
<dbReference type="SUPFAM" id="SSF69118">
    <property type="entry name" value="AhpD-like"/>
    <property type="match status" value="1"/>
</dbReference>
<name>A0A2X2JIQ8_SPHMU</name>
<dbReference type="RefSeq" id="WP_112375653.1">
    <property type="nucleotide sequence ID" value="NZ_CP069793.1"/>
</dbReference>
<dbReference type="PANTHER" id="PTHR34846:SF10">
    <property type="entry name" value="CYTOPLASMIC PROTEIN"/>
    <property type="match status" value="1"/>
</dbReference>
<dbReference type="InterPro" id="IPR003779">
    <property type="entry name" value="CMD-like"/>
</dbReference>
<dbReference type="Gene3D" id="1.20.1290.10">
    <property type="entry name" value="AhpD-like"/>
    <property type="match status" value="1"/>
</dbReference>
<dbReference type="NCBIfam" id="TIGR00778">
    <property type="entry name" value="ahpD_dom"/>
    <property type="match status" value="1"/>
</dbReference>
<dbReference type="GO" id="GO:0051920">
    <property type="term" value="F:peroxiredoxin activity"/>
    <property type="evidence" value="ECO:0007669"/>
    <property type="project" value="InterPro"/>
</dbReference>
<feature type="domain" description="Carboxymuconolactone decarboxylase-like" evidence="1">
    <location>
        <begin position="27"/>
        <end position="94"/>
    </location>
</feature>
<accession>A0A2X2JIQ8</accession>